<dbReference type="EMBL" id="LR778114">
    <property type="protein sequence ID" value="CAB1129161.1"/>
    <property type="molecule type" value="Genomic_DNA"/>
</dbReference>
<dbReference type="Proteomes" id="UP000503399">
    <property type="component" value="Chromosome"/>
</dbReference>
<organism evidence="2 3">
    <name type="scientific">Candidatus Hydrogenisulfobacillus filiaventi</name>
    <dbReference type="NCBI Taxonomy" id="2707344"/>
    <lineage>
        <taxon>Bacteria</taxon>
        <taxon>Bacillati</taxon>
        <taxon>Bacillota</taxon>
        <taxon>Clostridia</taxon>
        <taxon>Eubacteriales</taxon>
        <taxon>Clostridiales Family XVII. Incertae Sedis</taxon>
        <taxon>Candidatus Hydrogenisulfobacillus</taxon>
    </lineage>
</organism>
<gene>
    <name evidence="2" type="ORF">R50_1660</name>
</gene>
<sequence>MIGKGPDAAVSESRRQVQAGNRSPRPYPRECAPNPVRPVVGKPASPRYGDPAVLAAGVSGYAMRTPKGGTTEQAFVP</sequence>
<dbReference type="KEGG" id="hfv:R50_1660"/>
<evidence type="ECO:0000313" key="3">
    <source>
        <dbReference type="Proteomes" id="UP000503399"/>
    </source>
</evidence>
<reference evidence="2 3" key="1">
    <citation type="submission" date="2020-02" db="EMBL/GenBank/DDBJ databases">
        <authorList>
            <person name="Hogendoorn C."/>
        </authorList>
    </citation>
    <scope>NUCLEOTIDE SEQUENCE [LARGE SCALE GENOMIC DNA]</scope>
    <source>
        <strain evidence="2">R501</strain>
    </source>
</reference>
<evidence type="ECO:0000313" key="2">
    <source>
        <dbReference type="EMBL" id="CAB1129161.1"/>
    </source>
</evidence>
<evidence type="ECO:0000256" key="1">
    <source>
        <dbReference type="SAM" id="MobiDB-lite"/>
    </source>
</evidence>
<feature type="region of interest" description="Disordered" evidence="1">
    <location>
        <begin position="1"/>
        <end position="49"/>
    </location>
</feature>
<proteinExistence type="predicted"/>
<keyword evidence="3" id="KW-1185">Reference proteome</keyword>
<protein>
    <submittedName>
        <fullName evidence="2">Uncharacterized protein</fullName>
    </submittedName>
</protein>
<name>A0A6F8ZI77_9FIRM</name>
<dbReference type="AlphaFoldDB" id="A0A6F8ZI77"/>
<accession>A0A6F8ZI77</accession>